<evidence type="ECO:0000259" key="1">
    <source>
        <dbReference type="Pfam" id="PF15919"/>
    </source>
</evidence>
<dbReference type="Pfam" id="PF15919">
    <property type="entry name" value="HicB_lk_antitox"/>
    <property type="match status" value="1"/>
</dbReference>
<dbReference type="InterPro" id="IPR035069">
    <property type="entry name" value="TTHA1013/TTHA0281-like"/>
</dbReference>
<evidence type="ECO:0000313" key="2">
    <source>
        <dbReference type="EMBL" id="UNY48811.1"/>
    </source>
</evidence>
<proteinExistence type="predicted"/>
<feature type="domain" description="HicB-like antitoxin of toxin-antitoxin system" evidence="1">
    <location>
        <begin position="7"/>
        <end position="123"/>
    </location>
</feature>
<dbReference type="Proteomes" id="UP000831021">
    <property type="component" value="Segment"/>
</dbReference>
<evidence type="ECO:0000313" key="3">
    <source>
        <dbReference type="Proteomes" id="UP000831021"/>
    </source>
</evidence>
<dbReference type="Gene3D" id="3.30.160.250">
    <property type="match status" value="1"/>
</dbReference>
<dbReference type="InterPro" id="IPR031807">
    <property type="entry name" value="HicB-like"/>
</dbReference>
<sequence length="131" mass="14940">MKNLITYPAILHFANDGITVTFPDLVGCTTCGDNEREAIKMAKEAMGLHLYGMEIDCEEFPEATPIKNIRTEDNEMVCLIDVYMNAFRDEYNRKSVKKTLTIPAWINEIAEERGVNFSQVLQQSLKEYLGL</sequence>
<organism evidence="2 3">
    <name type="scientific">Bacillus phage FADO</name>
    <dbReference type="NCBI Taxonomy" id="2917160"/>
    <lineage>
        <taxon>Viruses</taxon>
        <taxon>Duplodnaviria</taxon>
        <taxon>Heunggongvirae</taxon>
        <taxon>Uroviricota</taxon>
        <taxon>Caudoviricetes</taxon>
        <taxon>Heleneionescovirinae</taxon>
        <taxon>Zhangjivirus</taxon>
        <taxon>Zhangjivirus fado</taxon>
    </lineage>
</organism>
<accession>A0AAE9GAA5</accession>
<protein>
    <recommendedName>
        <fullName evidence="1">HicB-like antitoxin of toxin-antitoxin system domain-containing protein</fullName>
    </recommendedName>
</protein>
<gene>
    <name evidence="2" type="ORF">fado_96</name>
</gene>
<keyword evidence="3" id="KW-1185">Reference proteome</keyword>
<reference evidence="2 3" key="1">
    <citation type="submission" date="2022-01" db="EMBL/GenBank/DDBJ databases">
        <authorList>
            <person name="Stokar-Avihail A."/>
        </authorList>
    </citation>
    <scope>NUCLEOTIDE SEQUENCE [LARGE SCALE GENOMIC DNA]</scope>
</reference>
<dbReference type="EMBL" id="OM236516">
    <property type="protein sequence ID" value="UNY48811.1"/>
    <property type="molecule type" value="Genomic_DNA"/>
</dbReference>
<name>A0AAE9GAA5_9CAUD</name>
<dbReference type="SUPFAM" id="SSF143100">
    <property type="entry name" value="TTHA1013/TTHA0281-like"/>
    <property type="match status" value="1"/>
</dbReference>